<dbReference type="AlphaFoldDB" id="A0AAV4HBN3"/>
<evidence type="ECO:0000313" key="3">
    <source>
        <dbReference type="Proteomes" id="UP000762676"/>
    </source>
</evidence>
<gene>
    <name evidence="2" type="ORF">ElyMa_006239900</name>
</gene>
<name>A0AAV4HBN3_9GAST</name>
<reference evidence="2 3" key="1">
    <citation type="journal article" date="2021" name="Elife">
        <title>Chloroplast acquisition without the gene transfer in kleptoplastic sea slugs, Plakobranchus ocellatus.</title>
        <authorList>
            <person name="Maeda T."/>
            <person name="Takahashi S."/>
            <person name="Yoshida T."/>
            <person name="Shimamura S."/>
            <person name="Takaki Y."/>
            <person name="Nagai Y."/>
            <person name="Toyoda A."/>
            <person name="Suzuki Y."/>
            <person name="Arimoto A."/>
            <person name="Ishii H."/>
            <person name="Satoh N."/>
            <person name="Nishiyama T."/>
            <person name="Hasebe M."/>
            <person name="Maruyama T."/>
            <person name="Minagawa J."/>
            <person name="Obokata J."/>
            <person name="Shigenobu S."/>
        </authorList>
    </citation>
    <scope>NUCLEOTIDE SEQUENCE [LARGE SCALE GENOMIC DNA]</scope>
</reference>
<proteinExistence type="predicted"/>
<dbReference type="Proteomes" id="UP000762676">
    <property type="component" value="Unassembled WGS sequence"/>
</dbReference>
<feature type="compositionally biased region" description="Polar residues" evidence="1">
    <location>
        <begin position="22"/>
        <end position="33"/>
    </location>
</feature>
<feature type="non-terminal residue" evidence="2">
    <location>
        <position position="1"/>
    </location>
</feature>
<evidence type="ECO:0000256" key="1">
    <source>
        <dbReference type="SAM" id="MobiDB-lite"/>
    </source>
</evidence>
<comment type="caution">
    <text evidence="2">The sequence shown here is derived from an EMBL/GenBank/DDBJ whole genome shotgun (WGS) entry which is preliminary data.</text>
</comment>
<keyword evidence="3" id="KW-1185">Reference proteome</keyword>
<feature type="compositionally biased region" description="Basic and acidic residues" evidence="1">
    <location>
        <begin position="101"/>
        <end position="111"/>
    </location>
</feature>
<evidence type="ECO:0000313" key="2">
    <source>
        <dbReference type="EMBL" id="GFR94010.1"/>
    </source>
</evidence>
<accession>A0AAV4HBN3</accession>
<dbReference type="EMBL" id="BMAT01012523">
    <property type="protein sequence ID" value="GFR94010.1"/>
    <property type="molecule type" value="Genomic_DNA"/>
</dbReference>
<feature type="region of interest" description="Disordered" evidence="1">
    <location>
        <begin position="1"/>
        <end position="111"/>
    </location>
</feature>
<sequence>HTPTKELAPLRNPPPLPEQKAKISQQDTSTTKPSPDETDFTEVRSMKKKHKKRQEKAGLNVDLLKAVLEPRTSRSESRASTTRPRRHTNPAWISLSNQLFDQDHRRTSGSS</sequence>
<organism evidence="2 3">
    <name type="scientific">Elysia marginata</name>
    <dbReference type="NCBI Taxonomy" id="1093978"/>
    <lineage>
        <taxon>Eukaryota</taxon>
        <taxon>Metazoa</taxon>
        <taxon>Spiralia</taxon>
        <taxon>Lophotrochozoa</taxon>
        <taxon>Mollusca</taxon>
        <taxon>Gastropoda</taxon>
        <taxon>Heterobranchia</taxon>
        <taxon>Euthyneura</taxon>
        <taxon>Panpulmonata</taxon>
        <taxon>Sacoglossa</taxon>
        <taxon>Placobranchoidea</taxon>
        <taxon>Plakobranchidae</taxon>
        <taxon>Elysia</taxon>
    </lineage>
</organism>
<protein>
    <submittedName>
        <fullName evidence="2">Uncharacterized protein</fullName>
    </submittedName>
</protein>